<feature type="region of interest" description="Disordered" evidence="1">
    <location>
        <begin position="1"/>
        <end position="37"/>
    </location>
</feature>
<sequence length="37" mass="3796">MNLTGAKGDDPGGIPDTRCDILLPQSAETIRLTGDPG</sequence>
<evidence type="ECO:0000313" key="2">
    <source>
        <dbReference type="EMBL" id="KUG14834.1"/>
    </source>
</evidence>
<comment type="caution">
    <text evidence="2">The sequence shown here is derived from an EMBL/GenBank/DDBJ whole genome shotgun (WGS) entry which is preliminary data.</text>
</comment>
<dbReference type="AlphaFoldDB" id="A0A0W8F2M7"/>
<gene>
    <name evidence="2" type="ORF">ASZ90_015517</name>
</gene>
<proteinExistence type="predicted"/>
<name>A0A0W8F2M7_9ZZZZ</name>
<protein>
    <submittedName>
        <fullName evidence="2">Uncharacterized protein</fullName>
    </submittedName>
</protein>
<reference evidence="2" key="1">
    <citation type="journal article" date="2015" name="Proc. Natl. Acad. Sci. U.S.A.">
        <title>Networks of energetic and metabolic interactions define dynamics in microbial communities.</title>
        <authorList>
            <person name="Embree M."/>
            <person name="Liu J.K."/>
            <person name="Al-Bassam M.M."/>
            <person name="Zengler K."/>
        </authorList>
    </citation>
    <scope>NUCLEOTIDE SEQUENCE</scope>
</reference>
<evidence type="ECO:0000256" key="1">
    <source>
        <dbReference type="SAM" id="MobiDB-lite"/>
    </source>
</evidence>
<accession>A0A0W8F2M7</accession>
<organism evidence="2">
    <name type="scientific">hydrocarbon metagenome</name>
    <dbReference type="NCBI Taxonomy" id="938273"/>
    <lineage>
        <taxon>unclassified sequences</taxon>
        <taxon>metagenomes</taxon>
        <taxon>ecological metagenomes</taxon>
    </lineage>
</organism>
<dbReference type="EMBL" id="LNQE01001614">
    <property type="protein sequence ID" value="KUG14834.1"/>
    <property type="molecule type" value="Genomic_DNA"/>
</dbReference>